<evidence type="ECO:0000256" key="3">
    <source>
        <dbReference type="ARBA" id="ARBA00022679"/>
    </source>
</evidence>
<dbReference type="PANTHER" id="PTHR24356">
    <property type="entry name" value="SERINE/THREONINE-PROTEIN KINASE"/>
    <property type="match status" value="1"/>
</dbReference>
<feature type="domain" description="Protein kinase" evidence="9">
    <location>
        <begin position="99"/>
        <end position="485"/>
    </location>
</feature>
<organism evidence="10 11">
    <name type="scientific">Stylonychia lemnae</name>
    <name type="common">Ciliate</name>
    <dbReference type="NCBI Taxonomy" id="5949"/>
    <lineage>
        <taxon>Eukaryota</taxon>
        <taxon>Sar</taxon>
        <taxon>Alveolata</taxon>
        <taxon>Ciliophora</taxon>
        <taxon>Intramacronucleata</taxon>
        <taxon>Spirotrichea</taxon>
        <taxon>Stichotrichia</taxon>
        <taxon>Sporadotrichida</taxon>
        <taxon>Oxytrichidae</taxon>
        <taxon>Stylonychinae</taxon>
        <taxon>Stylonychia</taxon>
    </lineage>
</organism>
<gene>
    <name evidence="10" type="primary">Contig10208.g10902</name>
    <name evidence="10" type="ORF">STYLEM_17214</name>
</gene>
<evidence type="ECO:0000256" key="7">
    <source>
        <dbReference type="ARBA" id="ARBA00047899"/>
    </source>
</evidence>
<evidence type="ECO:0000256" key="8">
    <source>
        <dbReference type="ARBA" id="ARBA00048679"/>
    </source>
</evidence>
<dbReference type="SMART" id="SM00220">
    <property type="entry name" value="S_TKc"/>
    <property type="match status" value="1"/>
</dbReference>
<keyword evidence="11" id="KW-1185">Reference proteome</keyword>
<keyword evidence="4" id="KW-0547">Nucleotide-binding</keyword>
<sequence>MGSVQCGSCPNPFNCKKDANGDYSSQIDFQNIPESVKFSSSTNINRMNAAHKRQMSSQNQMKLGNPIQGHKKDSELIQSDDANNNQGLSNQKKKEFVMYMGDKKENFGSNGKVLERNSIQNVEIKIIPFNTPDQKKTSKIILANEPLQIERINTNGPMNQIRQINSADYGDDKVEFQNQEHQNLGRKTINPVELRDRKQEMRLQFKQQTLHKHKDSEQLLQVIRKMFIVGDESRINPSDVYENSNPGVGCGDLTIGRSQSILADTVLDRNRFLIDNFEVLEFLSVGSLSHSIKLRGKTSGALYLLKVIRKLKYGKQQKKAHAYFLKYKAVVSQFFVFTKPGVGISNFNFLASQQAQTCSKFSQMIKFTNFGNLLNFRPDRFHKRQYYFAEYLSPEQIEMTPDQSMMQAGELWNIGVILYVLYQGEYPFNGFSDEDVITEIIYKPNIWKPQWKDGIGQHAKDFILLLLDSNPYKKDKGVILNDPYILQHQTPSEIVSSNRVLSKNIQAIYEIHAKEFFIEAVITYLGVKNFFKKYQSKVMENLHQYDQKRSTLVNLDLLNKAFMSYYSDEHSYKLQFQEILDCYLQNQKCQYYPYMEVDVNIFFETVQQLQQKRIDKKLLKAVILMTQLQSQIEIKYERIEQEIQIEVAKYQEGNKYPQYYIDRQSLKMFIFKIFTLEDSKWEALISQEDSSDISKFDFLQIRELLDKIFADQF</sequence>
<evidence type="ECO:0000313" key="10">
    <source>
        <dbReference type="EMBL" id="CDW88098.1"/>
    </source>
</evidence>
<evidence type="ECO:0000256" key="4">
    <source>
        <dbReference type="ARBA" id="ARBA00022741"/>
    </source>
</evidence>
<evidence type="ECO:0000256" key="6">
    <source>
        <dbReference type="ARBA" id="ARBA00022840"/>
    </source>
</evidence>
<dbReference type="PROSITE" id="PS50011">
    <property type="entry name" value="PROTEIN_KINASE_DOM"/>
    <property type="match status" value="1"/>
</dbReference>
<dbReference type="PANTHER" id="PTHR24356:SF1">
    <property type="entry name" value="SERINE_THREONINE-PROTEIN KINASE GREATWALL"/>
    <property type="match status" value="1"/>
</dbReference>
<keyword evidence="3" id="KW-0808">Transferase</keyword>
<dbReference type="InterPro" id="IPR011009">
    <property type="entry name" value="Kinase-like_dom_sf"/>
</dbReference>
<dbReference type="EMBL" id="CCKQ01016217">
    <property type="protein sequence ID" value="CDW88098.1"/>
    <property type="molecule type" value="Genomic_DNA"/>
</dbReference>
<proteinExistence type="predicted"/>
<dbReference type="GO" id="GO:0035556">
    <property type="term" value="P:intracellular signal transduction"/>
    <property type="evidence" value="ECO:0007669"/>
    <property type="project" value="TreeGrafter"/>
</dbReference>
<keyword evidence="2" id="KW-0723">Serine/threonine-protein kinase</keyword>
<name>A0A078B3L7_STYLE</name>
<dbReference type="InParanoid" id="A0A078B3L7"/>
<dbReference type="InterPro" id="IPR000719">
    <property type="entry name" value="Prot_kinase_dom"/>
</dbReference>
<keyword evidence="5 10" id="KW-0418">Kinase</keyword>
<dbReference type="GO" id="GO:0004674">
    <property type="term" value="F:protein serine/threonine kinase activity"/>
    <property type="evidence" value="ECO:0007669"/>
    <property type="project" value="UniProtKB-KW"/>
</dbReference>
<dbReference type="GO" id="GO:0005524">
    <property type="term" value="F:ATP binding"/>
    <property type="evidence" value="ECO:0007669"/>
    <property type="project" value="UniProtKB-KW"/>
</dbReference>
<reference evidence="10 11" key="1">
    <citation type="submission" date="2014-06" db="EMBL/GenBank/DDBJ databases">
        <authorList>
            <person name="Swart Estienne"/>
        </authorList>
    </citation>
    <scope>NUCLEOTIDE SEQUENCE [LARGE SCALE GENOMIC DNA]</scope>
    <source>
        <strain evidence="10 11">130c</strain>
    </source>
</reference>
<accession>A0A078B3L7</accession>
<comment type="catalytic activity">
    <reaction evidence="7">
        <text>L-threonyl-[protein] + ATP = O-phospho-L-threonyl-[protein] + ADP + H(+)</text>
        <dbReference type="Rhea" id="RHEA:46608"/>
        <dbReference type="Rhea" id="RHEA-COMP:11060"/>
        <dbReference type="Rhea" id="RHEA-COMP:11605"/>
        <dbReference type="ChEBI" id="CHEBI:15378"/>
        <dbReference type="ChEBI" id="CHEBI:30013"/>
        <dbReference type="ChEBI" id="CHEBI:30616"/>
        <dbReference type="ChEBI" id="CHEBI:61977"/>
        <dbReference type="ChEBI" id="CHEBI:456216"/>
        <dbReference type="EC" id="2.7.11.1"/>
    </reaction>
</comment>
<dbReference type="Gene3D" id="1.10.510.10">
    <property type="entry name" value="Transferase(Phosphotransferase) domain 1"/>
    <property type="match status" value="1"/>
</dbReference>
<comment type="catalytic activity">
    <reaction evidence="8">
        <text>L-seryl-[protein] + ATP = O-phospho-L-seryl-[protein] + ADP + H(+)</text>
        <dbReference type="Rhea" id="RHEA:17989"/>
        <dbReference type="Rhea" id="RHEA-COMP:9863"/>
        <dbReference type="Rhea" id="RHEA-COMP:11604"/>
        <dbReference type="ChEBI" id="CHEBI:15378"/>
        <dbReference type="ChEBI" id="CHEBI:29999"/>
        <dbReference type="ChEBI" id="CHEBI:30616"/>
        <dbReference type="ChEBI" id="CHEBI:83421"/>
        <dbReference type="ChEBI" id="CHEBI:456216"/>
        <dbReference type="EC" id="2.7.11.1"/>
    </reaction>
</comment>
<dbReference type="SUPFAM" id="SSF56112">
    <property type="entry name" value="Protein kinase-like (PK-like)"/>
    <property type="match status" value="1"/>
</dbReference>
<evidence type="ECO:0000256" key="2">
    <source>
        <dbReference type="ARBA" id="ARBA00022527"/>
    </source>
</evidence>
<evidence type="ECO:0000256" key="5">
    <source>
        <dbReference type="ARBA" id="ARBA00022777"/>
    </source>
</evidence>
<keyword evidence="6" id="KW-0067">ATP-binding</keyword>
<dbReference type="Proteomes" id="UP000039865">
    <property type="component" value="Unassembled WGS sequence"/>
</dbReference>
<dbReference type="InterPro" id="IPR050236">
    <property type="entry name" value="Ser_Thr_kinase_AGC"/>
</dbReference>
<evidence type="ECO:0000256" key="1">
    <source>
        <dbReference type="ARBA" id="ARBA00012513"/>
    </source>
</evidence>
<dbReference type="AlphaFoldDB" id="A0A078B3L7"/>
<dbReference type="EC" id="2.7.11.1" evidence="1"/>
<protein>
    <recommendedName>
        <fullName evidence="1">non-specific serine/threonine protein kinase</fullName>
        <ecNumber evidence="1">2.7.11.1</ecNumber>
    </recommendedName>
</protein>
<evidence type="ECO:0000259" key="9">
    <source>
        <dbReference type="PROSITE" id="PS50011"/>
    </source>
</evidence>
<evidence type="ECO:0000313" key="11">
    <source>
        <dbReference type="Proteomes" id="UP000039865"/>
    </source>
</evidence>